<dbReference type="InterPro" id="IPR036390">
    <property type="entry name" value="WH_DNA-bd_sf"/>
</dbReference>
<dbReference type="Proteomes" id="UP001528912">
    <property type="component" value="Unassembled WGS sequence"/>
</dbReference>
<keyword evidence="6" id="KW-1185">Reference proteome</keyword>
<evidence type="ECO:0000256" key="1">
    <source>
        <dbReference type="ARBA" id="ARBA00023015"/>
    </source>
</evidence>
<comment type="caution">
    <text evidence="5">The sequence shown here is derived from an EMBL/GenBank/DDBJ whole genome shotgun (WGS) entry which is preliminary data.</text>
</comment>
<dbReference type="InterPro" id="IPR001845">
    <property type="entry name" value="HTH_ArsR_DNA-bd_dom"/>
</dbReference>
<keyword evidence="1" id="KW-0805">Transcription regulation</keyword>
<dbReference type="SUPFAM" id="SSF46785">
    <property type="entry name" value="Winged helix' DNA-binding domain"/>
    <property type="match status" value="1"/>
</dbReference>
<name>A0ABT6C967_9MICO</name>
<feature type="domain" description="HTH arsR-type" evidence="4">
    <location>
        <begin position="25"/>
        <end position="121"/>
    </location>
</feature>
<dbReference type="InterPro" id="IPR051081">
    <property type="entry name" value="HTH_MetalResp_TranReg"/>
</dbReference>
<dbReference type="SMART" id="SM00418">
    <property type="entry name" value="HTH_ARSR"/>
    <property type="match status" value="1"/>
</dbReference>
<dbReference type="Gene3D" id="1.10.10.10">
    <property type="entry name" value="Winged helix-like DNA-binding domain superfamily/Winged helix DNA-binding domain"/>
    <property type="match status" value="1"/>
</dbReference>
<accession>A0ABT6C967</accession>
<evidence type="ECO:0000313" key="5">
    <source>
        <dbReference type="EMBL" id="MDF8265063.1"/>
    </source>
</evidence>
<dbReference type="InterPro" id="IPR036388">
    <property type="entry name" value="WH-like_DNA-bd_sf"/>
</dbReference>
<gene>
    <name evidence="5" type="ORF">P4R38_12475</name>
</gene>
<keyword evidence="3" id="KW-0804">Transcription</keyword>
<dbReference type="EMBL" id="JAROAV010000031">
    <property type="protein sequence ID" value="MDF8265063.1"/>
    <property type="molecule type" value="Genomic_DNA"/>
</dbReference>
<dbReference type="InterPro" id="IPR011991">
    <property type="entry name" value="ArsR-like_HTH"/>
</dbReference>
<proteinExistence type="predicted"/>
<dbReference type="RefSeq" id="WP_275238378.1">
    <property type="nucleotide sequence ID" value="NZ_JARFJC010000025.1"/>
</dbReference>
<sequence>MSPSEGTEDATPVARTVSSVVPDATALKALTHPVRLRMLGMLRLDGPATATQLADRLDLNSGATSYHLRQLAQHGFIEEDDARGSKRDRWWRARHQSTHFLKDDSTQEQREAGIAFAQAALTVQTANAQRAVQEYLELPPEWQETAGSSDQTLVLTAAQARALRDRLYDVVREVAEQTPALGGPRPEGTELYTVQVQAFPQPGRITHRDEEAQP</sequence>
<evidence type="ECO:0000313" key="6">
    <source>
        <dbReference type="Proteomes" id="UP001528912"/>
    </source>
</evidence>
<dbReference type="CDD" id="cd00090">
    <property type="entry name" value="HTH_ARSR"/>
    <property type="match status" value="1"/>
</dbReference>
<dbReference type="PANTHER" id="PTHR33154:SF15">
    <property type="entry name" value="REGULATORY PROTEIN ARSR"/>
    <property type="match status" value="1"/>
</dbReference>
<organism evidence="5 6">
    <name type="scientific">Luteipulveratus flavus</name>
    <dbReference type="NCBI Taxonomy" id="3031728"/>
    <lineage>
        <taxon>Bacteria</taxon>
        <taxon>Bacillati</taxon>
        <taxon>Actinomycetota</taxon>
        <taxon>Actinomycetes</taxon>
        <taxon>Micrococcales</taxon>
        <taxon>Dermacoccaceae</taxon>
        <taxon>Luteipulveratus</taxon>
    </lineage>
</organism>
<protein>
    <submittedName>
        <fullName evidence="5">Helix-turn-helix domain-containing protein</fullName>
    </submittedName>
</protein>
<dbReference type="Pfam" id="PF12840">
    <property type="entry name" value="HTH_20"/>
    <property type="match status" value="1"/>
</dbReference>
<evidence type="ECO:0000256" key="2">
    <source>
        <dbReference type="ARBA" id="ARBA00023125"/>
    </source>
</evidence>
<dbReference type="PANTHER" id="PTHR33154">
    <property type="entry name" value="TRANSCRIPTIONAL REGULATOR, ARSR FAMILY"/>
    <property type="match status" value="1"/>
</dbReference>
<evidence type="ECO:0000259" key="4">
    <source>
        <dbReference type="SMART" id="SM00418"/>
    </source>
</evidence>
<keyword evidence="2" id="KW-0238">DNA-binding</keyword>
<evidence type="ECO:0000256" key="3">
    <source>
        <dbReference type="ARBA" id="ARBA00023163"/>
    </source>
</evidence>
<reference evidence="5 6" key="1">
    <citation type="submission" date="2023-03" db="EMBL/GenBank/DDBJ databases">
        <title>YIM 133296 draft genome.</title>
        <authorList>
            <person name="Xiong L."/>
        </authorList>
    </citation>
    <scope>NUCLEOTIDE SEQUENCE [LARGE SCALE GENOMIC DNA]</scope>
    <source>
        <strain evidence="5 6">YIM 133296</strain>
    </source>
</reference>